<evidence type="ECO:0000256" key="10">
    <source>
        <dbReference type="ARBA" id="ARBA00023237"/>
    </source>
</evidence>
<accession>A0A4Q1JV40</accession>
<sequence>MRCAPATGPLRGHASWQRRRPTPCCPPSLRRKGILPMQPFATSRLTRAIRFGCLCCALASATAGAQDSSQRNATELDTITVTASKRDESIREVAGSVSAVTGQQLEDLGAQGLADYIQRTPGVVFNSYQPGVSHVVIRGIATSAGNVQGQTTTGYFLNDVPLTEPGWTIVVPDVDAFDLNRVEVLRGPQGTLFGSASMGGAVNYIANVADAGAFDAAAEATVSQTRNADVGFGAKAMVNVPVKQDLLAFRAVAQYRDDPGYIDNLGTGKDGANTTQLAGGRFSVVLTPSQDTTLTWLSLLQNTDSDDNAYQIRGLGDLQRNTAIPEFTNTKVDVHSLRLDQNLGFADFTALLAYQKKQQDWRFDYTPIRSAYNADLDLDLTNPLYIDSGGESEGRSIELRLSNPSNGRFEWLLGGMFFDTEKDLYEAIGAQGAAAAFDNSSLYGPGAGAVIAPDGQIFNAFTSRTHGSEAALFGEASVWFNPQWKLTAGGRLFRTRIRTTSVQEGFSTYPGDPIVTPSSNEESGFNPKLSLSYTPNEQVMFYALASEGFRFGTPNTAGLSAYPVPAGSRSDELVNYELGTRTSWAGGSFLLDATLFYVDWKDIQLRLQTPDFYNYASNGGKAYSRGVELSAQWRPFAGFNWTGTATWQQAKLDEDLFILYYGTAPKGSQLPGSAEWSINNTLSYQFDGNFAPTVMLSHQFLSSGISDLNSAVPGIAPNTQGNYNLFDLRYRMSFGRTDVTVFGSNLTDKRGVTRTVPETNGIGEGIVRPRTVGVTVHWRY</sequence>
<comment type="subcellular location">
    <subcellularLocation>
        <location evidence="1 11">Cell outer membrane</location>
        <topology evidence="1 11">Multi-pass membrane protein</topology>
    </subcellularLocation>
</comment>
<name>A0A4Q1JV40_9GAMM</name>
<dbReference type="PROSITE" id="PS52016">
    <property type="entry name" value="TONB_DEPENDENT_REC_3"/>
    <property type="match status" value="1"/>
</dbReference>
<dbReference type="InterPro" id="IPR012910">
    <property type="entry name" value="Plug_dom"/>
</dbReference>
<comment type="caution">
    <text evidence="17">The sequence shown here is derived from an EMBL/GenBank/DDBJ whole genome shotgun (WGS) entry which is preliminary data.</text>
</comment>
<dbReference type="OrthoDB" id="127311at2"/>
<evidence type="ECO:0000256" key="4">
    <source>
        <dbReference type="ARBA" id="ARBA00022496"/>
    </source>
</evidence>
<feature type="domain" description="TonB-dependent receptor plug" evidence="16">
    <location>
        <begin position="90"/>
        <end position="201"/>
    </location>
</feature>
<dbReference type="Gene3D" id="2.40.170.20">
    <property type="entry name" value="TonB-dependent receptor, beta-barrel domain"/>
    <property type="match status" value="1"/>
</dbReference>
<evidence type="ECO:0000256" key="3">
    <source>
        <dbReference type="ARBA" id="ARBA00022452"/>
    </source>
</evidence>
<gene>
    <name evidence="17" type="ORF">EPA99_09135</name>
</gene>
<proteinExistence type="inferred from homology"/>
<dbReference type="Pfam" id="PF00593">
    <property type="entry name" value="TonB_dep_Rec_b-barrel"/>
    <property type="match status" value="1"/>
</dbReference>
<keyword evidence="7" id="KW-0406">Ion transport</keyword>
<dbReference type="InterPro" id="IPR010916">
    <property type="entry name" value="TonB_box_CS"/>
</dbReference>
<evidence type="ECO:0000259" key="16">
    <source>
        <dbReference type="Pfam" id="PF07715"/>
    </source>
</evidence>
<evidence type="ECO:0000256" key="14">
    <source>
        <dbReference type="SAM" id="MobiDB-lite"/>
    </source>
</evidence>
<keyword evidence="2 11" id="KW-0813">Transport</keyword>
<evidence type="ECO:0000259" key="15">
    <source>
        <dbReference type="Pfam" id="PF00593"/>
    </source>
</evidence>
<keyword evidence="17" id="KW-0675">Receptor</keyword>
<feature type="region of interest" description="Disordered" evidence="14">
    <location>
        <begin position="1"/>
        <end position="23"/>
    </location>
</feature>
<dbReference type="Proteomes" id="UP000289784">
    <property type="component" value="Unassembled WGS sequence"/>
</dbReference>
<dbReference type="PANTHER" id="PTHR32552">
    <property type="entry name" value="FERRICHROME IRON RECEPTOR-RELATED"/>
    <property type="match status" value="1"/>
</dbReference>
<dbReference type="PROSITE" id="PS00430">
    <property type="entry name" value="TONB_DEPENDENT_REC_1"/>
    <property type="match status" value="1"/>
</dbReference>
<feature type="domain" description="TonB-dependent receptor-like beta-barrel" evidence="15">
    <location>
        <begin position="296"/>
        <end position="744"/>
    </location>
</feature>
<evidence type="ECO:0000313" key="18">
    <source>
        <dbReference type="Proteomes" id="UP000289784"/>
    </source>
</evidence>
<feature type="short sequence motif" description="TonB box" evidence="12">
    <location>
        <begin position="78"/>
        <end position="84"/>
    </location>
</feature>
<comment type="similarity">
    <text evidence="11 13">Belongs to the TonB-dependent receptor family.</text>
</comment>
<keyword evidence="3 11" id="KW-1134">Transmembrane beta strand</keyword>
<evidence type="ECO:0000256" key="13">
    <source>
        <dbReference type="RuleBase" id="RU003357"/>
    </source>
</evidence>
<dbReference type="InterPro" id="IPR039426">
    <property type="entry name" value="TonB-dep_rcpt-like"/>
</dbReference>
<evidence type="ECO:0000313" key="17">
    <source>
        <dbReference type="EMBL" id="RXR06001.1"/>
    </source>
</evidence>
<evidence type="ECO:0000256" key="8">
    <source>
        <dbReference type="ARBA" id="ARBA00023077"/>
    </source>
</evidence>
<dbReference type="PANTHER" id="PTHR32552:SF81">
    <property type="entry name" value="TONB-DEPENDENT OUTER MEMBRANE RECEPTOR"/>
    <property type="match status" value="1"/>
</dbReference>
<dbReference type="Pfam" id="PF07715">
    <property type="entry name" value="Plug"/>
    <property type="match status" value="1"/>
</dbReference>
<keyword evidence="9 11" id="KW-0472">Membrane</keyword>
<protein>
    <submittedName>
        <fullName evidence="17">TonB-dependent receptor</fullName>
    </submittedName>
</protein>
<reference evidence="17 18" key="1">
    <citation type="submission" date="2019-01" db="EMBL/GenBank/DDBJ databases">
        <title>Pseudoxanthomonas composti sp. nov., isolated from compost.</title>
        <authorList>
            <person name="Yang G."/>
        </authorList>
    </citation>
    <scope>NUCLEOTIDE SEQUENCE [LARGE SCALE GENOMIC DNA]</scope>
    <source>
        <strain evidence="17 18">GSS15</strain>
    </source>
</reference>
<dbReference type="EMBL" id="SAWZ01000004">
    <property type="protein sequence ID" value="RXR06001.1"/>
    <property type="molecule type" value="Genomic_DNA"/>
</dbReference>
<dbReference type="GO" id="GO:0009279">
    <property type="term" value="C:cell outer membrane"/>
    <property type="evidence" value="ECO:0007669"/>
    <property type="project" value="UniProtKB-SubCell"/>
</dbReference>
<evidence type="ECO:0000256" key="9">
    <source>
        <dbReference type="ARBA" id="ARBA00023136"/>
    </source>
</evidence>
<evidence type="ECO:0000256" key="6">
    <source>
        <dbReference type="ARBA" id="ARBA00023004"/>
    </source>
</evidence>
<keyword evidence="18" id="KW-1185">Reference proteome</keyword>
<dbReference type="SUPFAM" id="SSF56935">
    <property type="entry name" value="Porins"/>
    <property type="match status" value="1"/>
</dbReference>
<dbReference type="InterPro" id="IPR036942">
    <property type="entry name" value="Beta-barrel_TonB_sf"/>
</dbReference>
<evidence type="ECO:0000256" key="11">
    <source>
        <dbReference type="PROSITE-ProRule" id="PRU01360"/>
    </source>
</evidence>
<evidence type="ECO:0000256" key="1">
    <source>
        <dbReference type="ARBA" id="ARBA00004571"/>
    </source>
</evidence>
<keyword evidence="8 12" id="KW-0798">TonB box</keyword>
<evidence type="ECO:0000256" key="2">
    <source>
        <dbReference type="ARBA" id="ARBA00022448"/>
    </source>
</evidence>
<evidence type="ECO:0000256" key="7">
    <source>
        <dbReference type="ARBA" id="ARBA00023065"/>
    </source>
</evidence>
<keyword evidence="10 11" id="KW-0998">Cell outer membrane</keyword>
<dbReference type="GO" id="GO:0006826">
    <property type="term" value="P:iron ion transport"/>
    <property type="evidence" value="ECO:0007669"/>
    <property type="project" value="UniProtKB-KW"/>
</dbReference>
<evidence type="ECO:0000256" key="5">
    <source>
        <dbReference type="ARBA" id="ARBA00022692"/>
    </source>
</evidence>
<keyword evidence="4" id="KW-0410">Iron transport</keyword>
<keyword evidence="6" id="KW-0408">Iron</keyword>
<keyword evidence="5 11" id="KW-0812">Transmembrane</keyword>
<dbReference type="CDD" id="cd01347">
    <property type="entry name" value="ligand_gated_channel"/>
    <property type="match status" value="1"/>
</dbReference>
<dbReference type="InterPro" id="IPR000531">
    <property type="entry name" value="Beta-barrel_TonB"/>
</dbReference>
<organism evidence="17 18">
    <name type="scientific">Pseudoxanthomonas composti</name>
    <dbReference type="NCBI Taxonomy" id="2137479"/>
    <lineage>
        <taxon>Bacteria</taxon>
        <taxon>Pseudomonadati</taxon>
        <taxon>Pseudomonadota</taxon>
        <taxon>Gammaproteobacteria</taxon>
        <taxon>Lysobacterales</taxon>
        <taxon>Lysobacteraceae</taxon>
        <taxon>Pseudoxanthomonas</taxon>
    </lineage>
</organism>
<evidence type="ECO:0000256" key="12">
    <source>
        <dbReference type="PROSITE-ProRule" id="PRU10143"/>
    </source>
</evidence>
<dbReference type="AlphaFoldDB" id="A0A4Q1JV40"/>